<dbReference type="HOGENOM" id="CLU_437977_0_0_0"/>
<proteinExistence type="predicted"/>
<dbReference type="EMBL" id="ADVR01000112">
    <property type="protein sequence ID" value="EFO79520.1"/>
    <property type="molecule type" value="Genomic_DNA"/>
</dbReference>
<feature type="transmembrane region" description="Helical" evidence="1">
    <location>
        <begin position="79"/>
        <end position="100"/>
    </location>
</feature>
<dbReference type="AlphaFoldDB" id="E1IH45"/>
<organism evidence="2 3">
    <name type="scientific">Oscillochloris trichoides DG-6</name>
    <dbReference type="NCBI Taxonomy" id="765420"/>
    <lineage>
        <taxon>Bacteria</taxon>
        <taxon>Bacillati</taxon>
        <taxon>Chloroflexota</taxon>
        <taxon>Chloroflexia</taxon>
        <taxon>Chloroflexales</taxon>
        <taxon>Chloroflexineae</taxon>
        <taxon>Oscillochloridaceae</taxon>
        <taxon>Oscillochloris</taxon>
    </lineage>
</organism>
<feature type="transmembrane region" description="Helical" evidence="1">
    <location>
        <begin position="14"/>
        <end position="38"/>
    </location>
</feature>
<feature type="transmembrane region" description="Helical" evidence="1">
    <location>
        <begin position="501"/>
        <end position="525"/>
    </location>
</feature>
<sequence length="654" mass="72140">MYQTESVHTYPRMLISAIAWLCTLLVVLTSAQVGFMLLRAFWGLYGQPEGLVTELPVLGSVVSWIGTDTRPYDQLGPVLIGPLLLAALALFTTLILRNAFPAVRSSSQGLLVEFAGAWLPIPWEHVLAVKVTEDHASEHFVLLVQTDKQHLTAWHRIYSLFYAHGLNWQPAFYVTSSISEFDALIQTMISESERTARASETARPIQLQEDAQSPVFRLILSPKAFFSHTPHEGHASSPKPPVLAAAPVDSVAASVYPARITGLIKATVIGLVIVTILRYLGFWAHFLALEFPALRWIPLFNWRGGDPAYTQLFNAYATSAVPFMGVPDRPDLPAPWWILVAAHLMVLLSVAVIFWISHLLPALEIREQGIAVYDWLRRRWRVVPWNRIQALKLTEISEESQVLLLQSRALPLSQSLTSLLYDGSFTPGVVITSAISNFQPMLEQALGQIVALEEAGGPTVLQQEARSRLLWHAMDDRTALAEMVSAVRADPDTRTLQPATLLPAGLLMAALALPPALLVLLAGLLGDVVPGWGMLFAALGIWIFGMLEWPAITYGSTILDAKTGGGEDGYRAVPLYPISQLPRLLPLLVAIVAQIAGIVVLPVLAWIGAMVWTFWLARNFWEALYEWRDSQAILGGLLPIVWQLLVLIVYLVVG</sequence>
<feature type="transmembrane region" description="Helical" evidence="1">
    <location>
        <begin position="268"/>
        <end position="289"/>
    </location>
</feature>
<comment type="caution">
    <text evidence="2">The sequence shown here is derived from an EMBL/GenBank/DDBJ whole genome shotgun (WGS) entry which is preliminary data.</text>
</comment>
<keyword evidence="3" id="KW-1185">Reference proteome</keyword>
<name>E1IH45_9CHLR</name>
<feature type="transmembrane region" description="Helical" evidence="1">
    <location>
        <begin position="632"/>
        <end position="653"/>
    </location>
</feature>
<dbReference type="eggNOG" id="ENOG5033QS7">
    <property type="taxonomic scope" value="Bacteria"/>
</dbReference>
<dbReference type="STRING" id="765420.OSCT_2646"/>
<reference evidence="2 3" key="1">
    <citation type="journal article" date="2011" name="J. Bacteriol.">
        <title>Draft genome sequence of the anoxygenic filamentous phototrophic bacterium Oscillochloris trichoides subsp. DG-6.</title>
        <authorList>
            <person name="Kuznetsov B.B."/>
            <person name="Ivanovsky R.N."/>
            <person name="Keppen O.I."/>
            <person name="Sukhacheva M.V."/>
            <person name="Bumazhkin B.K."/>
            <person name="Patutina E.O."/>
            <person name="Beletsky A.V."/>
            <person name="Mardanov A.V."/>
            <person name="Baslerov R.V."/>
            <person name="Panteleeva A.N."/>
            <person name="Kolganova T.V."/>
            <person name="Ravin N.V."/>
            <person name="Skryabin K.G."/>
        </authorList>
    </citation>
    <scope>NUCLEOTIDE SEQUENCE [LARGE SCALE GENOMIC DNA]</scope>
    <source>
        <strain evidence="2 3">DG-6</strain>
    </source>
</reference>
<evidence type="ECO:0000313" key="3">
    <source>
        <dbReference type="Proteomes" id="UP000054010"/>
    </source>
</evidence>
<feature type="transmembrane region" description="Helical" evidence="1">
    <location>
        <begin position="531"/>
        <end position="552"/>
    </location>
</feature>
<protein>
    <submittedName>
        <fullName evidence="2">Uncharacterized protein</fullName>
    </submittedName>
</protein>
<feature type="transmembrane region" description="Helical" evidence="1">
    <location>
        <begin position="334"/>
        <end position="356"/>
    </location>
</feature>
<keyword evidence="1" id="KW-1133">Transmembrane helix</keyword>
<dbReference type="OrthoDB" id="137245at2"/>
<feature type="transmembrane region" description="Helical" evidence="1">
    <location>
        <begin position="584"/>
        <end position="612"/>
    </location>
</feature>
<keyword evidence="1" id="KW-0812">Transmembrane</keyword>
<evidence type="ECO:0000313" key="2">
    <source>
        <dbReference type="EMBL" id="EFO79520.1"/>
    </source>
</evidence>
<gene>
    <name evidence="2" type="ORF">OSCT_2646</name>
</gene>
<keyword evidence="1" id="KW-0472">Membrane</keyword>
<dbReference type="Proteomes" id="UP000054010">
    <property type="component" value="Unassembled WGS sequence"/>
</dbReference>
<evidence type="ECO:0000256" key="1">
    <source>
        <dbReference type="SAM" id="Phobius"/>
    </source>
</evidence>
<accession>E1IH45</accession>